<accession>A0A5J4TAE5</accession>
<sequence>MNNQNVQAARLRGWNKTMIMNKTAIPDINWLVAKLRANNPAKLTQILPQMAMTTDVAPRKWSSKLKKKLKMIAIAHLTWNRRQAKLTSNNREIKAITQGLRSFAKILKNLRVQSLAMEAIIVQQFSTLENGEHLY</sequence>
<dbReference type="Proteomes" id="UP000324800">
    <property type="component" value="Unassembled WGS sequence"/>
</dbReference>
<protein>
    <submittedName>
        <fullName evidence="1">Uncharacterized protein</fullName>
    </submittedName>
</protein>
<reference evidence="1 2" key="1">
    <citation type="submission" date="2019-03" db="EMBL/GenBank/DDBJ databases">
        <title>Single cell metagenomics reveals metabolic interactions within the superorganism composed of flagellate Streblomastix strix and complex community of Bacteroidetes bacteria on its surface.</title>
        <authorList>
            <person name="Treitli S.C."/>
            <person name="Kolisko M."/>
            <person name="Husnik F."/>
            <person name="Keeling P."/>
            <person name="Hampl V."/>
        </authorList>
    </citation>
    <scope>NUCLEOTIDE SEQUENCE [LARGE SCALE GENOMIC DNA]</scope>
    <source>
        <strain evidence="1">ST1C</strain>
    </source>
</reference>
<feature type="non-terminal residue" evidence="1">
    <location>
        <position position="135"/>
    </location>
</feature>
<organism evidence="1 2">
    <name type="scientific">Streblomastix strix</name>
    <dbReference type="NCBI Taxonomy" id="222440"/>
    <lineage>
        <taxon>Eukaryota</taxon>
        <taxon>Metamonada</taxon>
        <taxon>Preaxostyla</taxon>
        <taxon>Oxymonadida</taxon>
        <taxon>Streblomastigidae</taxon>
        <taxon>Streblomastix</taxon>
    </lineage>
</organism>
<comment type="caution">
    <text evidence="1">The sequence shown here is derived from an EMBL/GenBank/DDBJ whole genome shotgun (WGS) entry which is preliminary data.</text>
</comment>
<dbReference type="AlphaFoldDB" id="A0A5J4TAE5"/>
<evidence type="ECO:0000313" key="2">
    <source>
        <dbReference type="Proteomes" id="UP000324800"/>
    </source>
</evidence>
<proteinExistence type="predicted"/>
<gene>
    <name evidence="1" type="ORF">EZS28_049670</name>
</gene>
<dbReference type="EMBL" id="SNRW01035681">
    <property type="protein sequence ID" value="KAA6354803.1"/>
    <property type="molecule type" value="Genomic_DNA"/>
</dbReference>
<name>A0A5J4TAE5_9EUKA</name>
<evidence type="ECO:0000313" key="1">
    <source>
        <dbReference type="EMBL" id="KAA6354803.1"/>
    </source>
</evidence>